<feature type="non-terminal residue" evidence="6">
    <location>
        <position position="115"/>
    </location>
</feature>
<evidence type="ECO:0000259" key="5">
    <source>
        <dbReference type="Pfam" id="PF00447"/>
    </source>
</evidence>
<dbReference type="InterPro" id="IPR036388">
    <property type="entry name" value="WH-like_DNA-bd_sf"/>
</dbReference>
<organism evidence="6 7">
    <name type="scientific">Pitta sordida</name>
    <name type="common">Hooded pitta</name>
    <dbReference type="NCBI Taxonomy" id="9163"/>
    <lineage>
        <taxon>Eukaryota</taxon>
        <taxon>Metazoa</taxon>
        <taxon>Chordata</taxon>
        <taxon>Craniata</taxon>
        <taxon>Vertebrata</taxon>
        <taxon>Euteleostomi</taxon>
        <taxon>Archelosauria</taxon>
        <taxon>Archosauria</taxon>
        <taxon>Dinosauria</taxon>
        <taxon>Saurischia</taxon>
        <taxon>Theropoda</taxon>
        <taxon>Coelurosauria</taxon>
        <taxon>Aves</taxon>
        <taxon>Neognathae</taxon>
        <taxon>Neoaves</taxon>
        <taxon>Telluraves</taxon>
        <taxon>Australaves</taxon>
        <taxon>Passeriformes</taxon>
        <taxon>Pittidae</taxon>
        <taxon>Pitta</taxon>
    </lineage>
</organism>
<dbReference type="PANTHER" id="PTHR10015">
    <property type="entry name" value="HEAT SHOCK TRANSCRIPTION FACTOR"/>
    <property type="match status" value="1"/>
</dbReference>
<feature type="domain" description="HSF-type DNA-binding" evidence="5">
    <location>
        <begin position="8"/>
        <end position="90"/>
    </location>
</feature>
<dbReference type="InterPro" id="IPR036390">
    <property type="entry name" value="WH_DNA-bd_sf"/>
</dbReference>
<evidence type="ECO:0000313" key="6">
    <source>
        <dbReference type="EMBL" id="NWI90356.1"/>
    </source>
</evidence>
<dbReference type="InterPro" id="IPR000232">
    <property type="entry name" value="HSF_DNA-bd"/>
</dbReference>
<dbReference type="GO" id="GO:0043565">
    <property type="term" value="F:sequence-specific DNA binding"/>
    <property type="evidence" value="ECO:0007669"/>
    <property type="project" value="InterPro"/>
</dbReference>
<dbReference type="GO" id="GO:0005634">
    <property type="term" value="C:nucleus"/>
    <property type="evidence" value="ECO:0007669"/>
    <property type="project" value="UniProtKB-SubCell"/>
</dbReference>
<dbReference type="GO" id="GO:0003700">
    <property type="term" value="F:DNA-binding transcription factor activity"/>
    <property type="evidence" value="ECO:0007669"/>
    <property type="project" value="InterPro"/>
</dbReference>
<dbReference type="Proteomes" id="UP000633448">
    <property type="component" value="Unassembled WGS sequence"/>
</dbReference>
<feature type="non-terminal residue" evidence="6">
    <location>
        <position position="1"/>
    </location>
</feature>
<dbReference type="OrthoDB" id="9396505at2759"/>
<dbReference type="AlphaFoldDB" id="A0A851F7R1"/>
<keyword evidence="4" id="KW-0539">Nucleus</keyword>
<reference evidence="6" key="1">
    <citation type="submission" date="2019-10" db="EMBL/GenBank/DDBJ databases">
        <title>Bird 10,000 Genomes (B10K) Project - Family phase.</title>
        <authorList>
            <person name="Zhang G."/>
        </authorList>
    </citation>
    <scope>NUCLEOTIDE SEQUENCE</scope>
    <source>
        <strain evidence="6">B10K-DU-002-53</strain>
        <tissue evidence="6">Muscle</tissue>
    </source>
</reference>
<accession>A0A851F7R1</accession>
<comment type="similarity">
    <text evidence="2">Belongs to the HSF family.</text>
</comment>
<evidence type="ECO:0000256" key="3">
    <source>
        <dbReference type="ARBA" id="ARBA00023125"/>
    </source>
</evidence>
<dbReference type="Gene3D" id="1.10.10.10">
    <property type="entry name" value="Winged helix-like DNA-binding domain superfamily/Winged helix DNA-binding domain"/>
    <property type="match status" value="1"/>
</dbReference>
<dbReference type="SUPFAM" id="SSF46785">
    <property type="entry name" value="Winged helix' DNA-binding domain"/>
    <property type="match status" value="1"/>
</dbReference>
<gene>
    <name evidence="6" type="primary">Hsf5</name>
    <name evidence="6" type="ORF">PITSOR_R10153</name>
</gene>
<keyword evidence="3" id="KW-0238">DNA-binding</keyword>
<comment type="caution">
    <text evidence="6">The sequence shown here is derived from an EMBL/GenBank/DDBJ whole genome shotgun (WGS) entry which is preliminary data.</text>
</comment>
<comment type="subcellular location">
    <subcellularLocation>
        <location evidence="1">Nucleus</location>
    </subcellularLocation>
</comment>
<protein>
    <submittedName>
        <fullName evidence="6">HSF5 protein</fullName>
    </submittedName>
</protein>
<evidence type="ECO:0000256" key="1">
    <source>
        <dbReference type="ARBA" id="ARBA00004123"/>
    </source>
</evidence>
<evidence type="ECO:0000313" key="7">
    <source>
        <dbReference type="Proteomes" id="UP000633448"/>
    </source>
</evidence>
<evidence type="ECO:0000256" key="2">
    <source>
        <dbReference type="ARBA" id="ARBA00006403"/>
    </source>
</evidence>
<keyword evidence="7" id="KW-1185">Reference proteome</keyword>
<sequence length="115" mass="12872">QALGLLVDRALFERELLSAAGDVPPVALGVFKATRFGSFICQLNLYGFHKVSTLPGDNAKKPPYSAGPLLQFSSPCFRRDRPDLLLHIRRLTKANRQRLAAGLEPRSRRPSRFQQ</sequence>
<proteinExistence type="inferred from homology"/>
<dbReference type="PANTHER" id="PTHR10015:SF278">
    <property type="entry name" value="HEAT SHOCK FACTOR PROTEIN 5"/>
    <property type="match status" value="1"/>
</dbReference>
<dbReference type="EMBL" id="WEKX01012959">
    <property type="protein sequence ID" value="NWI90356.1"/>
    <property type="molecule type" value="Genomic_DNA"/>
</dbReference>
<dbReference type="Pfam" id="PF00447">
    <property type="entry name" value="HSF_DNA-bind"/>
    <property type="match status" value="1"/>
</dbReference>
<name>A0A851F7R1_PITSO</name>
<evidence type="ECO:0000256" key="4">
    <source>
        <dbReference type="ARBA" id="ARBA00023242"/>
    </source>
</evidence>